<proteinExistence type="predicted"/>
<dbReference type="CDD" id="cd02440">
    <property type="entry name" value="AdoMet_MTases"/>
    <property type="match status" value="1"/>
</dbReference>
<reference evidence="5" key="1">
    <citation type="submission" date="2025-08" db="UniProtKB">
        <authorList>
            <consortium name="RefSeq"/>
        </authorList>
    </citation>
    <scope>IDENTIFICATION</scope>
</reference>
<evidence type="ECO:0000256" key="2">
    <source>
        <dbReference type="ARBA" id="ARBA00022679"/>
    </source>
</evidence>
<keyword evidence="1" id="KW-0489">Methyltransferase</keyword>
<dbReference type="GO" id="GO:0070475">
    <property type="term" value="P:rRNA base methylation"/>
    <property type="evidence" value="ECO:0007669"/>
    <property type="project" value="TreeGrafter"/>
</dbReference>
<protein>
    <submittedName>
        <fullName evidence="5">Methyltransferase-like protein 16 homolog</fullName>
    </submittedName>
</protein>
<gene>
    <name evidence="5" type="primary">LOC106744101</name>
</gene>
<feature type="region of interest" description="Disordered" evidence="3">
    <location>
        <begin position="421"/>
        <end position="446"/>
    </location>
</feature>
<evidence type="ECO:0000313" key="4">
    <source>
        <dbReference type="Proteomes" id="UP000515204"/>
    </source>
</evidence>
<dbReference type="Proteomes" id="UP000515204">
    <property type="component" value="Unplaced"/>
</dbReference>
<evidence type="ECO:0000313" key="5">
    <source>
        <dbReference type="RefSeq" id="XP_014474028.1"/>
    </source>
</evidence>
<dbReference type="InterPro" id="IPR029063">
    <property type="entry name" value="SAM-dependent_MTases_sf"/>
</dbReference>
<name>A0A6P3X6U7_DINQU</name>
<evidence type="ECO:0000256" key="3">
    <source>
        <dbReference type="SAM" id="MobiDB-lite"/>
    </source>
</evidence>
<organism evidence="4 5">
    <name type="scientific">Dinoponera quadriceps</name>
    <name type="common">South American ant</name>
    <dbReference type="NCBI Taxonomy" id="609295"/>
    <lineage>
        <taxon>Eukaryota</taxon>
        <taxon>Metazoa</taxon>
        <taxon>Ecdysozoa</taxon>
        <taxon>Arthropoda</taxon>
        <taxon>Hexapoda</taxon>
        <taxon>Insecta</taxon>
        <taxon>Pterygota</taxon>
        <taxon>Neoptera</taxon>
        <taxon>Endopterygota</taxon>
        <taxon>Hymenoptera</taxon>
        <taxon>Apocrita</taxon>
        <taxon>Aculeata</taxon>
        <taxon>Formicoidea</taxon>
        <taxon>Formicidae</taxon>
        <taxon>Ponerinae</taxon>
        <taxon>Ponerini</taxon>
        <taxon>Dinoponera</taxon>
    </lineage>
</organism>
<dbReference type="RefSeq" id="XP_014474028.1">
    <property type="nucleotide sequence ID" value="XM_014618542.1"/>
</dbReference>
<dbReference type="GO" id="GO:0005634">
    <property type="term" value="C:nucleus"/>
    <property type="evidence" value="ECO:0007669"/>
    <property type="project" value="TreeGrafter"/>
</dbReference>
<feature type="compositionally biased region" description="Basic and acidic residues" evidence="3">
    <location>
        <begin position="503"/>
        <end position="513"/>
    </location>
</feature>
<dbReference type="OrthoDB" id="514248at2759"/>
<dbReference type="PANTHER" id="PTHR13393">
    <property type="entry name" value="SAM-DEPENDENT METHYLTRANSFERASE"/>
    <property type="match status" value="1"/>
</dbReference>
<dbReference type="AlphaFoldDB" id="A0A6P3X6U7"/>
<dbReference type="KEGG" id="dqu:106744101"/>
<keyword evidence="2" id="KW-0808">Transferase</keyword>
<keyword evidence="4" id="KW-1185">Reference proteome</keyword>
<feature type="region of interest" description="Disordered" evidence="3">
    <location>
        <begin position="503"/>
        <end position="536"/>
    </location>
</feature>
<dbReference type="PANTHER" id="PTHR13393:SF0">
    <property type="entry name" value="RNA N6-ADENOSINE-METHYLTRANSFERASE METTL16"/>
    <property type="match status" value="1"/>
</dbReference>
<sequence length="536" mass="61037">MHVKKYIHPRNKYKKPPDYKKLAIMYPEFRKVAVTDLTGKVRIDFQKKESVCVLTETLLKHDFDLHVNIPPDKLNPAITLRMNYILWIEDLMKHSNLMMDRVTGIDIGTGAICIYALLLTKIYKCHMIGTEVDKESIEHAENCIRRNNLQNLIKIISVNSDNIFKDAVEEDQVYDFSMCNPPFFGNEEDGERVAKALPPRNAPTGSEGELKIEGGEVAFVTRMIEESVELRDRIKIYSTMIGKKADLLYLKKLIKSSNIENSTWTEFCQGHTTRWGLAWSFLPKNVVDLNIAPVIRKSGKSMVPPFKDYKTLITFPVKDKFSSMDDVTCFLSTIAKELNIKLQEVPVPEGNFDGWVCRLTAKERTWEHARRKRRLAQQLALKKLKNAECTEANVHTVETSETVPVAEESSSSITLVAEENVKHADGNSPEETLPVGKERNGESSGKSVPLLTCELWVEIESPEIEETIPQDDVFKMWMIFKNGSGGLEALQSLRQYLINRLEVKKTESHDSSKPAKKKRKRTKKHPGEGVVETNQS</sequence>
<dbReference type="GeneID" id="106744101"/>
<feature type="compositionally biased region" description="Basic residues" evidence="3">
    <location>
        <begin position="514"/>
        <end position="524"/>
    </location>
</feature>
<dbReference type="InterPro" id="IPR010286">
    <property type="entry name" value="METTL16/RlmF"/>
</dbReference>
<dbReference type="Pfam" id="PF05971">
    <property type="entry name" value="Methyltransf_10"/>
    <property type="match status" value="1"/>
</dbReference>
<accession>A0A6P3X6U7</accession>
<dbReference type="SUPFAM" id="SSF53335">
    <property type="entry name" value="S-adenosyl-L-methionine-dependent methyltransferases"/>
    <property type="match status" value="1"/>
</dbReference>
<evidence type="ECO:0000256" key="1">
    <source>
        <dbReference type="ARBA" id="ARBA00022603"/>
    </source>
</evidence>
<dbReference type="Gene3D" id="3.40.50.150">
    <property type="entry name" value="Vaccinia Virus protein VP39"/>
    <property type="match status" value="1"/>
</dbReference>
<dbReference type="GO" id="GO:0008168">
    <property type="term" value="F:methyltransferase activity"/>
    <property type="evidence" value="ECO:0007669"/>
    <property type="project" value="UniProtKB-KW"/>
</dbReference>